<reference evidence="3" key="1">
    <citation type="submission" date="2021-02" db="EMBL/GenBank/DDBJ databases">
        <title>Thiocyanate and organic carbon inputs drive convergent selection for specific autotrophic Afipia and Thiobacillus strains within complex microbiomes.</title>
        <authorList>
            <person name="Huddy R.J."/>
            <person name="Sachdeva R."/>
            <person name="Kadzinga F."/>
            <person name="Kantor R.S."/>
            <person name="Harrison S.T.L."/>
            <person name="Banfield J.F."/>
        </authorList>
    </citation>
    <scope>NUCLEOTIDE SEQUENCE</scope>
    <source>
        <strain evidence="3">SCN18_10_11_15_R1_P_69_7</strain>
    </source>
</reference>
<dbReference type="AlphaFoldDB" id="A0A9D8L026"/>
<comment type="cofactor">
    <cofactor evidence="2">
        <name>pyridoxal 5'-phosphate</name>
        <dbReference type="ChEBI" id="CHEBI:597326"/>
    </cofactor>
</comment>
<sequence>RGAGAQLLNQAVLLRGVNDDIDALAALSERSFAAGVLPYYLHQLDRVQGVAHFEVDDARALELHSALGAHLSGYLVPKLVREIAGDTGKRPLA</sequence>
<name>A0A9D8L026_9GAMM</name>
<dbReference type="PANTHER" id="PTHR30538:SF1">
    <property type="entry name" value="L-LYSINE 2,3-AMINOMUTASE"/>
    <property type="match status" value="1"/>
</dbReference>
<dbReference type="EMBL" id="JAFKMG010000810">
    <property type="protein sequence ID" value="MBN8799434.1"/>
    <property type="molecule type" value="Genomic_DNA"/>
</dbReference>
<keyword evidence="2" id="KW-0663">Pyridoxal phosphate</keyword>
<keyword evidence="1" id="KW-0004">4Fe-4S</keyword>
<evidence type="ECO:0000313" key="4">
    <source>
        <dbReference type="Proteomes" id="UP000664815"/>
    </source>
</evidence>
<dbReference type="GO" id="GO:0051539">
    <property type="term" value="F:4 iron, 4 sulfur cluster binding"/>
    <property type="evidence" value="ECO:0007669"/>
    <property type="project" value="UniProtKB-KW"/>
</dbReference>
<dbReference type="Proteomes" id="UP000664815">
    <property type="component" value="Unassembled WGS sequence"/>
</dbReference>
<keyword evidence="1" id="KW-0479">Metal-binding</keyword>
<proteinExistence type="predicted"/>
<feature type="modified residue" description="N6-(pyridoxal phosphate)lysine" evidence="2">
    <location>
        <position position="89"/>
    </location>
</feature>
<organism evidence="3 4">
    <name type="scientific">Stenotrophomonas nitritireducens</name>
    <dbReference type="NCBI Taxonomy" id="83617"/>
    <lineage>
        <taxon>Bacteria</taxon>
        <taxon>Pseudomonadati</taxon>
        <taxon>Pseudomonadota</taxon>
        <taxon>Gammaproteobacteria</taxon>
        <taxon>Lysobacterales</taxon>
        <taxon>Lysobacteraceae</taxon>
        <taxon>Stenotrophomonas</taxon>
    </lineage>
</organism>
<feature type="non-terminal residue" evidence="3">
    <location>
        <position position="1"/>
    </location>
</feature>
<dbReference type="Gene3D" id="3.20.20.70">
    <property type="entry name" value="Aldolase class I"/>
    <property type="match status" value="1"/>
</dbReference>
<evidence type="ECO:0000256" key="2">
    <source>
        <dbReference type="PIRSR" id="PIRSR603739-50"/>
    </source>
</evidence>
<evidence type="ECO:0000313" key="3">
    <source>
        <dbReference type="EMBL" id="MBN8799434.1"/>
    </source>
</evidence>
<keyword evidence="1" id="KW-0411">Iron-sulfur</keyword>
<comment type="caution">
    <text evidence="3">The sequence shown here is derived from an EMBL/GenBank/DDBJ whole genome shotgun (WGS) entry which is preliminary data.</text>
</comment>
<accession>A0A9D8L026</accession>
<dbReference type="PANTHER" id="PTHR30538">
    <property type="entry name" value="LYSINE 2,3-AMINOMUTASE-RELATED"/>
    <property type="match status" value="1"/>
</dbReference>
<gene>
    <name evidence="3" type="ORF">J0H45_08770</name>
</gene>
<dbReference type="InterPro" id="IPR013785">
    <property type="entry name" value="Aldolase_TIM"/>
</dbReference>
<evidence type="ECO:0000256" key="1">
    <source>
        <dbReference type="ARBA" id="ARBA00022485"/>
    </source>
</evidence>
<protein>
    <submittedName>
        <fullName evidence="3">EF-P beta-lysylation protein EpmB</fullName>
    </submittedName>
</protein>
<dbReference type="InterPro" id="IPR003739">
    <property type="entry name" value="Lys_aminomutase/Glu_NH3_mut"/>
</dbReference>
<keyword evidence="1" id="KW-0408">Iron</keyword>